<evidence type="ECO:0000313" key="2">
    <source>
        <dbReference type="Proteomes" id="UP001159363"/>
    </source>
</evidence>
<evidence type="ECO:0000313" key="1">
    <source>
        <dbReference type="EMBL" id="KAJ8890550.1"/>
    </source>
</evidence>
<keyword evidence="2" id="KW-1185">Reference proteome</keyword>
<dbReference type="EMBL" id="JARBHB010000003">
    <property type="protein sequence ID" value="KAJ8890550.1"/>
    <property type="molecule type" value="Genomic_DNA"/>
</dbReference>
<comment type="caution">
    <text evidence="1">The sequence shown here is derived from an EMBL/GenBank/DDBJ whole genome shotgun (WGS) entry which is preliminary data.</text>
</comment>
<gene>
    <name evidence="1" type="ORF">PR048_010059</name>
</gene>
<reference evidence="1 2" key="1">
    <citation type="submission" date="2023-02" db="EMBL/GenBank/DDBJ databases">
        <title>LHISI_Scaffold_Assembly.</title>
        <authorList>
            <person name="Stuart O.P."/>
            <person name="Cleave R."/>
            <person name="Magrath M.J.L."/>
            <person name="Mikheyev A.S."/>
        </authorList>
    </citation>
    <scope>NUCLEOTIDE SEQUENCE [LARGE SCALE GENOMIC DNA]</scope>
    <source>
        <strain evidence="1">Daus_M_001</strain>
        <tissue evidence="1">Leg muscle</tissue>
    </source>
</reference>
<proteinExistence type="predicted"/>
<organism evidence="1 2">
    <name type="scientific">Dryococelus australis</name>
    <dbReference type="NCBI Taxonomy" id="614101"/>
    <lineage>
        <taxon>Eukaryota</taxon>
        <taxon>Metazoa</taxon>
        <taxon>Ecdysozoa</taxon>
        <taxon>Arthropoda</taxon>
        <taxon>Hexapoda</taxon>
        <taxon>Insecta</taxon>
        <taxon>Pterygota</taxon>
        <taxon>Neoptera</taxon>
        <taxon>Polyneoptera</taxon>
        <taxon>Phasmatodea</taxon>
        <taxon>Verophasmatodea</taxon>
        <taxon>Anareolatae</taxon>
        <taxon>Phasmatidae</taxon>
        <taxon>Eurycanthinae</taxon>
        <taxon>Dryococelus</taxon>
    </lineage>
</organism>
<name>A0ABQ9I1N0_9NEOP</name>
<protein>
    <submittedName>
        <fullName evidence="1">Uncharacterized protein</fullName>
    </submittedName>
</protein>
<dbReference type="Proteomes" id="UP001159363">
    <property type="component" value="Chromosome 3"/>
</dbReference>
<sequence length="58" mass="6764">MILNIKNIITLGLKMKQGERLKKLVRTYENLFFIIYLQKQNTLFYGQTRAEAGTALSK</sequence>
<accession>A0ABQ9I1N0</accession>